<dbReference type="InParanoid" id="F5YCJ8"/>
<evidence type="ECO:0000256" key="1">
    <source>
        <dbReference type="ARBA" id="ARBA00000830"/>
    </source>
</evidence>
<dbReference type="EC" id="3.1.3.18" evidence="4"/>
<comment type="pathway">
    <text evidence="2">Organic acid metabolism; glycolate biosynthesis; glycolate from 2-phosphoglycolate: step 1/1.</text>
</comment>
<protein>
    <recommendedName>
        <fullName evidence="4">phosphoglycolate phosphatase</fullName>
        <ecNumber evidence="4">3.1.3.18</ecNumber>
    </recommendedName>
</protein>
<dbReference type="GO" id="GO:0005829">
    <property type="term" value="C:cytosol"/>
    <property type="evidence" value="ECO:0007669"/>
    <property type="project" value="TreeGrafter"/>
</dbReference>
<sequence length="187" mass="20888">MACPWEAPLLLAERKTRKSLAGCDYGGSETYYHEFLSRLSLATRKPEPFLRSWYFDSFMPRMCKVLKKHYQHRPGLPELFKTLARKGLKFAVYSDYPMVAERLHSLGLNPESCGLIFGPENFGAQKPAARPFLSIAEAMNVPPKETLVVGDREDSDGAGAAAAGMSFFKIETGGDWEEFLKSLNLAS</sequence>
<gene>
    <name evidence="5" type="ordered locus">TREAZ_1755</name>
</gene>
<evidence type="ECO:0000256" key="4">
    <source>
        <dbReference type="ARBA" id="ARBA00013078"/>
    </source>
</evidence>
<dbReference type="PANTHER" id="PTHR43434:SF1">
    <property type="entry name" value="PHOSPHOGLYCOLATE PHOSPHATASE"/>
    <property type="match status" value="1"/>
</dbReference>
<dbReference type="NCBIfam" id="TIGR01549">
    <property type="entry name" value="HAD-SF-IA-v1"/>
    <property type="match status" value="1"/>
</dbReference>
<dbReference type="KEGG" id="taz:TREAZ_1755"/>
<dbReference type="Gene3D" id="3.40.50.1000">
    <property type="entry name" value="HAD superfamily/HAD-like"/>
    <property type="match status" value="1"/>
</dbReference>
<accession>F5YCJ8</accession>
<dbReference type="eggNOG" id="ENOG5030JGC">
    <property type="taxonomic scope" value="Bacteria"/>
</dbReference>
<comment type="catalytic activity">
    <reaction evidence="1">
        <text>2-phosphoglycolate + H2O = glycolate + phosphate</text>
        <dbReference type="Rhea" id="RHEA:14369"/>
        <dbReference type="ChEBI" id="CHEBI:15377"/>
        <dbReference type="ChEBI" id="CHEBI:29805"/>
        <dbReference type="ChEBI" id="CHEBI:43474"/>
        <dbReference type="ChEBI" id="CHEBI:58033"/>
        <dbReference type="EC" id="3.1.3.18"/>
    </reaction>
</comment>
<dbReference type="AlphaFoldDB" id="F5YCJ8"/>
<dbReference type="STRING" id="545695.TREAZ_1755"/>
<dbReference type="HOGENOM" id="CLU_1447046_0_0_12"/>
<dbReference type="InterPro" id="IPR023214">
    <property type="entry name" value="HAD_sf"/>
</dbReference>
<reference evidence="5 6" key="2">
    <citation type="journal article" date="2011" name="ISME J.">
        <title>RNA-seq reveals cooperative metabolic interactions between two termite-gut spirochete species in co-culture.</title>
        <authorList>
            <person name="Rosenthal A.Z."/>
            <person name="Matson E.G."/>
            <person name="Eldar A."/>
            <person name="Leadbetter J.R."/>
        </authorList>
    </citation>
    <scope>NUCLEOTIDE SEQUENCE [LARGE SCALE GENOMIC DNA]</scope>
    <source>
        <strain evidence="6">ATCC BAA-888 / DSM 13862 / ZAS-9</strain>
    </source>
</reference>
<comment type="similarity">
    <text evidence="3">Belongs to the HAD-like hydrolase superfamily. CbbY/CbbZ/Gph/YieH family.</text>
</comment>
<reference evidence="6" key="1">
    <citation type="submission" date="2009-12" db="EMBL/GenBank/DDBJ databases">
        <title>Complete sequence of Treponema azotonutricium strain ZAS-9.</title>
        <authorList>
            <person name="Tetu S.G."/>
            <person name="Matson E."/>
            <person name="Ren Q."/>
            <person name="Seshadri R."/>
            <person name="Elbourne L."/>
            <person name="Hassan K.A."/>
            <person name="Durkin A."/>
            <person name="Radune D."/>
            <person name="Mohamoud Y."/>
            <person name="Shay R."/>
            <person name="Jin S."/>
            <person name="Zhang X."/>
            <person name="Lucey K."/>
            <person name="Ballor N.R."/>
            <person name="Ottesen E."/>
            <person name="Rosenthal R."/>
            <person name="Allen A."/>
            <person name="Leadbetter J.R."/>
            <person name="Paulsen I.T."/>
        </authorList>
    </citation>
    <scope>NUCLEOTIDE SEQUENCE [LARGE SCALE GENOMIC DNA]</scope>
    <source>
        <strain evidence="6">ATCC BAA-888 / DSM 13862 / ZAS-9</strain>
    </source>
</reference>
<dbReference type="InterPro" id="IPR050155">
    <property type="entry name" value="HAD-like_hydrolase_sf"/>
</dbReference>
<evidence type="ECO:0000256" key="2">
    <source>
        <dbReference type="ARBA" id="ARBA00004818"/>
    </source>
</evidence>
<dbReference type="InterPro" id="IPR006439">
    <property type="entry name" value="HAD-SF_hydro_IA"/>
</dbReference>
<dbReference type="GO" id="GO:0008967">
    <property type="term" value="F:phosphoglycolate phosphatase activity"/>
    <property type="evidence" value="ECO:0007669"/>
    <property type="project" value="UniProtKB-EC"/>
</dbReference>
<dbReference type="Pfam" id="PF00702">
    <property type="entry name" value="Hydrolase"/>
    <property type="match status" value="1"/>
</dbReference>
<dbReference type="PANTHER" id="PTHR43434">
    <property type="entry name" value="PHOSPHOGLYCOLATE PHOSPHATASE"/>
    <property type="match status" value="1"/>
</dbReference>
<proteinExistence type="inferred from homology"/>
<dbReference type="InterPro" id="IPR036412">
    <property type="entry name" value="HAD-like_sf"/>
</dbReference>
<evidence type="ECO:0000313" key="6">
    <source>
        <dbReference type="Proteomes" id="UP000009222"/>
    </source>
</evidence>
<keyword evidence="6" id="KW-1185">Reference proteome</keyword>
<evidence type="ECO:0000313" key="5">
    <source>
        <dbReference type="EMBL" id="AEF81563.1"/>
    </source>
</evidence>
<dbReference type="CDD" id="cd01427">
    <property type="entry name" value="HAD_like"/>
    <property type="match status" value="1"/>
</dbReference>
<dbReference type="GO" id="GO:0006281">
    <property type="term" value="P:DNA repair"/>
    <property type="evidence" value="ECO:0007669"/>
    <property type="project" value="TreeGrafter"/>
</dbReference>
<dbReference type="Proteomes" id="UP000009222">
    <property type="component" value="Chromosome"/>
</dbReference>
<organism evidence="5 6">
    <name type="scientific">Leadbettera azotonutricia (strain ATCC BAA-888 / DSM 13862 / ZAS-9)</name>
    <name type="common">Treponema azotonutricium</name>
    <dbReference type="NCBI Taxonomy" id="545695"/>
    <lineage>
        <taxon>Bacteria</taxon>
        <taxon>Pseudomonadati</taxon>
        <taxon>Spirochaetota</taxon>
        <taxon>Spirochaetia</taxon>
        <taxon>Spirochaetales</taxon>
        <taxon>Breznakiellaceae</taxon>
        <taxon>Leadbettera</taxon>
    </lineage>
</organism>
<dbReference type="SUPFAM" id="SSF56784">
    <property type="entry name" value="HAD-like"/>
    <property type="match status" value="1"/>
</dbReference>
<name>F5YCJ8_LEAAZ</name>
<keyword evidence="5" id="KW-0378">Hydrolase</keyword>
<evidence type="ECO:0000256" key="3">
    <source>
        <dbReference type="ARBA" id="ARBA00006171"/>
    </source>
</evidence>
<dbReference type="EMBL" id="CP001841">
    <property type="protein sequence ID" value="AEF81563.1"/>
    <property type="molecule type" value="Genomic_DNA"/>
</dbReference>